<sequence>MSSSKEKNLTPAQIEYKKLAGKYEKKRPVLKNCIRAFLVGGFICLIGQGLNVFYYTFFDFTQRTAGDPTVATLIFISVLLTGFGVYDHFAQFAGAGTAVPVTGFANSVASAAIEHRTEGYVLGVGGKMFKLAGSVIVFGTVAAFIIALIKTVLIQWGDCRC</sequence>
<protein>
    <submittedName>
        <fullName evidence="2">Stage V sporulation protein AC</fullName>
    </submittedName>
</protein>
<organism evidence="2 3">
    <name type="scientific">Halalkalibacter akibai (strain ATCC 43226 / DSM 21942 / CIP 109018 / JCM 9157 / 1139)</name>
    <name type="common">Bacillus akibai</name>
    <dbReference type="NCBI Taxonomy" id="1236973"/>
    <lineage>
        <taxon>Bacteria</taxon>
        <taxon>Bacillati</taxon>
        <taxon>Bacillota</taxon>
        <taxon>Bacilli</taxon>
        <taxon>Bacillales</taxon>
        <taxon>Bacillaceae</taxon>
        <taxon>Halalkalibacter</taxon>
    </lineage>
</organism>
<comment type="caution">
    <text evidence="2">The sequence shown here is derived from an EMBL/GenBank/DDBJ whole genome shotgun (WGS) entry which is preliminary data.</text>
</comment>
<dbReference type="PANTHER" id="PTHR38450:SF1">
    <property type="entry name" value="STAGE V SPORULATION PROTEIN AC"/>
    <property type="match status" value="1"/>
</dbReference>
<reference evidence="2 3" key="1">
    <citation type="journal article" date="2014" name="Genome Announc.">
        <title>Draft Genome Sequences of Three Alkaliphilic Bacillus Strains, Bacillus wakoensis JCM 9140T, Bacillus akibai JCM 9157T, and Bacillus hemicellulosilyticus JCM 9152T.</title>
        <authorList>
            <person name="Yuki M."/>
            <person name="Oshima K."/>
            <person name="Suda W."/>
            <person name="Oshida Y."/>
            <person name="Kitamura K."/>
            <person name="Iida T."/>
            <person name="Hattori M."/>
            <person name="Ohkuma M."/>
        </authorList>
    </citation>
    <scope>NUCLEOTIDE SEQUENCE [LARGE SCALE GENOMIC DNA]</scope>
    <source>
        <strain evidence="2 3">JCM 9157</strain>
    </source>
</reference>
<proteinExistence type="predicted"/>
<gene>
    <name evidence="2" type="ORF">JCM9157_2986</name>
</gene>
<dbReference type="NCBIfam" id="TIGR02838">
    <property type="entry name" value="spore_V_AC"/>
    <property type="match status" value="1"/>
</dbReference>
<keyword evidence="3" id="KW-1185">Reference proteome</keyword>
<accession>W4QWZ9</accession>
<dbReference type="AlphaFoldDB" id="W4QWZ9"/>
<dbReference type="OrthoDB" id="9797988at2"/>
<dbReference type="PANTHER" id="PTHR38450">
    <property type="entry name" value="STAGE V SPORULATION PROTEIN AC-RELATED"/>
    <property type="match status" value="1"/>
</dbReference>
<dbReference type="EMBL" id="BAUV01000024">
    <property type="protein sequence ID" value="GAE35849.1"/>
    <property type="molecule type" value="Genomic_DNA"/>
</dbReference>
<name>W4QWZ9_HALA3</name>
<evidence type="ECO:0000313" key="2">
    <source>
        <dbReference type="EMBL" id="GAE35849.1"/>
    </source>
</evidence>
<dbReference type="RefSeq" id="WP_035665428.1">
    <property type="nucleotide sequence ID" value="NZ_BAUV01000024.1"/>
</dbReference>
<dbReference type="STRING" id="1236973.JCM9157_2986"/>
<feature type="transmembrane region" description="Helical" evidence="1">
    <location>
        <begin position="36"/>
        <end position="57"/>
    </location>
</feature>
<keyword evidence="1" id="KW-0812">Transmembrane</keyword>
<evidence type="ECO:0000313" key="3">
    <source>
        <dbReference type="Proteomes" id="UP000018896"/>
    </source>
</evidence>
<feature type="transmembrane region" description="Helical" evidence="1">
    <location>
        <begin position="93"/>
        <end position="113"/>
    </location>
</feature>
<dbReference type="eggNOG" id="ENOG5031DDD">
    <property type="taxonomic scope" value="Bacteria"/>
</dbReference>
<keyword evidence="1" id="KW-0472">Membrane</keyword>
<keyword evidence="1" id="KW-1133">Transmembrane helix</keyword>
<dbReference type="Proteomes" id="UP000018896">
    <property type="component" value="Unassembled WGS sequence"/>
</dbReference>
<dbReference type="Pfam" id="PF03862">
    <property type="entry name" value="SpoVAC_SpoVAEB"/>
    <property type="match status" value="1"/>
</dbReference>
<evidence type="ECO:0000256" key="1">
    <source>
        <dbReference type="SAM" id="Phobius"/>
    </source>
</evidence>
<dbReference type="InterPro" id="IPR005562">
    <property type="entry name" value="SpoVA"/>
</dbReference>
<feature type="transmembrane region" description="Helical" evidence="1">
    <location>
        <begin position="133"/>
        <end position="153"/>
    </location>
</feature>
<feature type="transmembrane region" description="Helical" evidence="1">
    <location>
        <begin position="69"/>
        <end position="86"/>
    </location>
</feature>
<dbReference type="InterPro" id="IPR014203">
    <property type="entry name" value="Spore_V_AC"/>
</dbReference>